<accession>A0A4R1NHR4</accession>
<dbReference type="EMBL" id="SJOI01000001">
    <property type="protein sequence ID" value="TCL03700.1"/>
    <property type="molecule type" value="Genomic_DNA"/>
</dbReference>
<organism evidence="4 5">
    <name type="scientific">Sodalis ligni</name>
    <dbReference type="NCBI Taxonomy" id="2697027"/>
    <lineage>
        <taxon>Bacteria</taxon>
        <taxon>Pseudomonadati</taxon>
        <taxon>Pseudomonadota</taxon>
        <taxon>Gammaproteobacteria</taxon>
        <taxon>Enterobacterales</taxon>
        <taxon>Bruguierivoracaceae</taxon>
        <taxon>Sodalis</taxon>
    </lineage>
</organism>
<gene>
    <name evidence="4" type="ORF">EZJ58_1778</name>
</gene>
<evidence type="ECO:0000259" key="2">
    <source>
        <dbReference type="Pfam" id="PF06056"/>
    </source>
</evidence>
<keyword evidence="5" id="KW-1185">Reference proteome</keyword>
<dbReference type="InterPro" id="IPR027417">
    <property type="entry name" value="P-loop_NTPase"/>
</dbReference>
<feature type="domain" description="Terminase large subunit gp17-like C-terminal" evidence="3">
    <location>
        <begin position="451"/>
        <end position="609"/>
    </location>
</feature>
<evidence type="ECO:0000313" key="5">
    <source>
        <dbReference type="Proteomes" id="UP000294555"/>
    </source>
</evidence>
<dbReference type="InterPro" id="IPR035421">
    <property type="entry name" value="Terminase_6C"/>
</dbReference>
<dbReference type="Pfam" id="PF03237">
    <property type="entry name" value="Terminase_6N"/>
    <property type="match status" value="1"/>
</dbReference>
<evidence type="ECO:0000256" key="1">
    <source>
        <dbReference type="ARBA" id="ARBA00022612"/>
    </source>
</evidence>
<dbReference type="Pfam" id="PF06056">
    <property type="entry name" value="Terminase_5"/>
    <property type="match status" value="1"/>
</dbReference>
<dbReference type="Proteomes" id="UP000294555">
    <property type="component" value="Unassembled WGS sequence"/>
</dbReference>
<dbReference type="AlphaFoldDB" id="A0A4R1NHR4"/>
<proteinExistence type="predicted"/>
<reference evidence="4 5" key="1">
    <citation type="submission" date="2019-02" db="EMBL/GenBank/DDBJ databases">
        <title>Investigation of anaerobic lignin degradation for improved lignocellulosic biofuels.</title>
        <authorList>
            <person name="Deangelis K."/>
        </authorList>
    </citation>
    <scope>NUCLEOTIDE SEQUENCE [LARGE SCALE GENOMIC DNA]</scope>
    <source>
        <strain evidence="4 5">159R</strain>
    </source>
</reference>
<dbReference type="Gene3D" id="3.30.420.240">
    <property type="match status" value="1"/>
</dbReference>
<name>A0A4R1NHR4_9GAMM</name>
<sequence>MVRGRVSKESLKVSINQRCSKGSTTDDASHYATLSRRLCAMDPISQPLISDPRRQAALLYWQGFSVRQIAETLALKVPTVQSWKQRDKWESVAPISRIETSLEARLIQLIMKGQKEGCDYKEIDLLGRQIERLARVNRYAQTGNEADLNPNVRNRNKGERKPAAKNVFSDEAVEKLESEFHSTAFGYQKEWYRAGLQHRIRNILKSRQIGATFYFAREALLDALTTGRNQIFLSASKAQAHVFKSYIIDFARLVDVDLKGDPMVLGNGARLFFLGTNVRTAQSYTGNLYLDEYFWIPKFQELRKVASGMSLHKKWRTTYFSTPSSLAHSAYPFWSGELFNKGRGSKADHIHLDLSHSHLARGALCADGQWRQIVTVEDALTGGCSLFDLDQLRLEYSPSEYENLLMCGFVDDQASVFPFAELQGCMVDSLEEWQDFNPYAIRPFAYRPVWIGYDPSHTGDSAGCAVIAPPLVPGGKFRVLERHQWKGMDFAAQAKSIKALIERYQVEYIGIDATAIGQGVFQLVQQFFPAAREIRYTPEIKTAMVLKAKDTITSGRLEYDAGHTDITQSFMAIRKTMTASGHRSTYEASRSEEASHADVAWAIMHALLNEPLTAANGGHSPNILEFF</sequence>
<dbReference type="Gene3D" id="3.40.50.300">
    <property type="entry name" value="P-loop containing nucleotide triphosphate hydrolases"/>
    <property type="match status" value="1"/>
</dbReference>
<keyword evidence="1" id="KW-1188">Viral release from host cell</keyword>
<dbReference type="Pfam" id="PF17289">
    <property type="entry name" value="Terminase_6C"/>
    <property type="match status" value="1"/>
</dbReference>
<protein>
    <submittedName>
        <fullName evidence="4">Uncharacterized protein YjcR</fullName>
    </submittedName>
</protein>
<dbReference type="InterPro" id="IPR010332">
    <property type="entry name" value="ATPase_terminase-su_N"/>
</dbReference>
<comment type="caution">
    <text evidence="4">The sequence shown here is derived from an EMBL/GenBank/DDBJ whole genome shotgun (WGS) entry which is preliminary data.</text>
</comment>
<evidence type="ECO:0000313" key="4">
    <source>
        <dbReference type="EMBL" id="TCL03700.1"/>
    </source>
</evidence>
<feature type="domain" description="Terminase ATPase subunit N-terminal" evidence="2">
    <location>
        <begin position="51"/>
        <end position="108"/>
    </location>
</feature>
<evidence type="ECO:0000259" key="3">
    <source>
        <dbReference type="Pfam" id="PF17289"/>
    </source>
</evidence>